<reference evidence="1" key="2">
    <citation type="submission" date="2025-03" db="EMBL/GenBank/DDBJ databases">
        <authorList>
            <consortium name="ELIXIR-Norway"/>
            <consortium name="Elixir Norway"/>
        </authorList>
    </citation>
    <scope>NUCLEOTIDE SEQUENCE</scope>
</reference>
<evidence type="ECO:0000313" key="2">
    <source>
        <dbReference type="Proteomes" id="UP001162501"/>
    </source>
</evidence>
<proteinExistence type="predicted"/>
<reference evidence="1" key="1">
    <citation type="submission" date="2023-05" db="EMBL/GenBank/DDBJ databases">
        <authorList>
            <consortium name="ELIXIR-Norway"/>
        </authorList>
    </citation>
    <scope>NUCLEOTIDE SEQUENCE</scope>
</reference>
<dbReference type="Proteomes" id="UP001162501">
    <property type="component" value="Chromosome 2"/>
</dbReference>
<dbReference type="EMBL" id="OX596086">
    <property type="protein sequence ID" value="CAM9926334.1"/>
    <property type="molecule type" value="Genomic_DNA"/>
</dbReference>
<evidence type="ECO:0000313" key="1">
    <source>
        <dbReference type="EMBL" id="CAM9926334.1"/>
    </source>
</evidence>
<organism evidence="1 2">
    <name type="scientific">Rangifer tarandus platyrhynchus</name>
    <name type="common">Svalbard reindeer</name>
    <dbReference type="NCBI Taxonomy" id="3082113"/>
    <lineage>
        <taxon>Eukaryota</taxon>
        <taxon>Metazoa</taxon>
        <taxon>Chordata</taxon>
        <taxon>Craniata</taxon>
        <taxon>Vertebrata</taxon>
        <taxon>Euteleostomi</taxon>
        <taxon>Mammalia</taxon>
        <taxon>Eutheria</taxon>
        <taxon>Laurasiatheria</taxon>
        <taxon>Artiodactyla</taxon>
        <taxon>Ruminantia</taxon>
        <taxon>Pecora</taxon>
        <taxon>Cervidae</taxon>
        <taxon>Odocoileinae</taxon>
        <taxon>Rangifer</taxon>
    </lineage>
</organism>
<gene>
    <name evidence="1" type="ORF">MRATA1EN22A_LOCUS9465</name>
</gene>
<accession>A0AC59YS66</accession>
<sequence length="99" mass="10791">MGSQRVGHDSATFTFKEAIVSLLFPESWQLLFQKLLGTRARSEVSAPSIYVTVVSWDLSGGSSCPVNFASLFEQSQPPAPSAGEWPEDRSKLAKCWPGT</sequence>
<protein>
    <submittedName>
        <fullName evidence="1">Uncharacterized protein</fullName>
    </submittedName>
</protein>
<name>A0AC59YS66_RANTA</name>